<sequence>MVHDNDCVLLISDSSDKYQRIVVFVRYYISNSRMLLVD</sequence>
<reference evidence="1 2" key="1">
    <citation type="submission" date="2008-01" db="EMBL/GenBank/DDBJ databases">
        <title>Yersinia pestis Strain IP275 project at JCVI/TIGR.</title>
        <authorList>
            <person name="Ravel J."/>
            <person name="Eppinger M."/>
            <person name="Fricke W.F."/>
            <person name="Rosovitz M."/>
            <person name="Lindler L.E."/>
            <person name="Bearden S."/>
            <person name="Shriefer M."/>
        </authorList>
    </citation>
    <scope>NUCLEOTIDE SEQUENCE [LARGE SCALE GENOMIC DNA]</scope>
    <source>
        <strain evidence="1 2">IP275</strain>
    </source>
</reference>
<evidence type="ECO:0000313" key="1">
    <source>
        <dbReference type="EMBL" id="EDR31319.1"/>
    </source>
</evidence>
<dbReference type="Proteomes" id="UP000004430">
    <property type="component" value="Unassembled WGS sequence"/>
</dbReference>
<evidence type="ECO:0000313" key="2">
    <source>
        <dbReference type="Proteomes" id="UP000004430"/>
    </source>
</evidence>
<dbReference type="EMBL" id="AAOS02000023">
    <property type="protein sequence ID" value="EDR31319.1"/>
    <property type="molecule type" value="Genomic_DNA"/>
</dbReference>
<name>A0AAV3B8F5_YERPE</name>
<dbReference type="AlphaFoldDB" id="A0AAV3B8F5"/>
<accession>A0AAV3B8F5</accession>
<gene>
    <name evidence="1" type="ORF">YPIP275_1752</name>
</gene>
<reference evidence="1 2" key="2">
    <citation type="submission" date="2010-03" db="EMBL/GenBank/DDBJ databases">
        <authorList>
            <person name="Payne S.H."/>
            <person name="Sutton G.G."/>
        </authorList>
    </citation>
    <scope>NUCLEOTIDE SEQUENCE [LARGE SCALE GENOMIC DNA]</scope>
    <source>
        <strain evidence="1 2">IP275</strain>
    </source>
</reference>
<protein>
    <submittedName>
        <fullName evidence="1">Uncharacterized protein</fullName>
    </submittedName>
</protein>
<proteinExistence type="predicted"/>
<comment type="caution">
    <text evidence="1">The sequence shown here is derived from an EMBL/GenBank/DDBJ whole genome shotgun (WGS) entry which is preliminary data.</text>
</comment>
<organism evidence="1 2">
    <name type="scientific">Yersinia pestis biovar Orientalis str. IP275</name>
    <dbReference type="NCBI Taxonomy" id="373665"/>
    <lineage>
        <taxon>Bacteria</taxon>
        <taxon>Pseudomonadati</taxon>
        <taxon>Pseudomonadota</taxon>
        <taxon>Gammaproteobacteria</taxon>
        <taxon>Enterobacterales</taxon>
        <taxon>Yersiniaceae</taxon>
        <taxon>Yersinia</taxon>
    </lineage>
</organism>